<accession>A0A561EXQ5</accession>
<keyword evidence="2" id="KW-0808">Transferase</keyword>
<dbReference type="NCBIfam" id="NF041943">
    <property type="entry name" value="GPPMT_Stmyces"/>
    <property type="match status" value="1"/>
</dbReference>
<dbReference type="InterPro" id="IPR049645">
    <property type="entry name" value="GPPMT_Stmyces"/>
</dbReference>
<evidence type="ECO:0000313" key="2">
    <source>
        <dbReference type="EMBL" id="TWE20379.1"/>
    </source>
</evidence>
<dbReference type="InterPro" id="IPR041698">
    <property type="entry name" value="Methyltransf_25"/>
</dbReference>
<keyword evidence="3" id="KW-1185">Reference proteome</keyword>
<dbReference type="InterPro" id="IPR029063">
    <property type="entry name" value="SAM-dependent_MTases_sf"/>
</dbReference>
<keyword evidence="2" id="KW-0489">Methyltransferase</keyword>
<gene>
    <name evidence="2" type="ORF">FB465_5530</name>
</gene>
<dbReference type="Proteomes" id="UP000318416">
    <property type="component" value="Unassembled WGS sequence"/>
</dbReference>
<dbReference type="Pfam" id="PF13649">
    <property type="entry name" value="Methyltransf_25"/>
    <property type="match status" value="1"/>
</dbReference>
<dbReference type="GO" id="GO:1904047">
    <property type="term" value="F:S-adenosyl-L-methionine binding"/>
    <property type="evidence" value="ECO:0007669"/>
    <property type="project" value="InterPro"/>
</dbReference>
<organism evidence="2 3">
    <name type="scientific">Kitasatospora atroaurantiaca</name>
    <dbReference type="NCBI Taxonomy" id="285545"/>
    <lineage>
        <taxon>Bacteria</taxon>
        <taxon>Bacillati</taxon>
        <taxon>Actinomycetota</taxon>
        <taxon>Actinomycetes</taxon>
        <taxon>Kitasatosporales</taxon>
        <taxon>Streptomycetaceae</taxon>
        <taxon>Kitasatospora</taxon>
    </lineage>
</organism>
<evidence type="ECO:0000259" key="1">
    <source>
        <dbReference type="Pfam" id="PF13649"/>
    </source>
</evidence>
<name>A0A561EXQ5_9ACTN</name>
<dbReference type="PANTHER" id="PTHR44068:SF11">
    <property type="entry name" value="GERANYL DIPHOSPHATE 2-C-METHYLTRANSFERASE"/>
    <property type="match status" value="1"/>
</dbReference>
<reference evidence="2 3" key="1">
    <citation type="submission" date="2019-06" db="EMBL/GenBank/DDBJ databases">
        <title>Sequencing the genomes of 1000 actinobacteria strains.</title>
        <authorList>
            <person name="Klenk H.-P."/>
        </authorList>
    </citation>
    <scope>NUCLEOTIDE SEQUENCE [LARGE SCALE GENOMIC DNA]</scope>
    <source>
        <strain evidence="2 3">DSM 41649</strain>
    </source>
</reference>
<dbReference type="GO" id="GO:0032259">
    <property type="term" value="P:methylation"/>
    <property type="evidence" value="ECO:0007669"/>
    <property type="project" value="UniProtKB-KW"/>
</dbReference>
<evidence type="ECO:0000313" key="3">
    <source>
        <dbReference type="Proteomes" id="UP000318416"/>
    </source>
</evidence>
<feature type="domain" description="Methyltransferase" evidence="1">
    <location>
        <begin position="94"/>
        <end position="188"/>
    </location>
</feature>
<dbReference type="GO" id="GO:0000287">
    <property type="term" value="F:magnesium ion binding"/>
    <property type="evidence" value="ECO:0007669"/>
    <property type="project" value="InterPro"/>
</dbReference>
<dbReference type="Gene3D" id="3.40.50.150">
    <property type="entry name" value="Vaccinia Virus protein VP39"/>
    <property type="match status" value="1"/>
</dbReference>
<proteinExistence type="predicted"/>
<sequence>MTVLDTRTEVLSTRYQQAVADYWNKEKDPVNLRLGEVTGTFHHHYGIGDVDPSVFEGPEDTRDERIIREMHRLETAQADFLLDQLGDIGPEDRILDAGSGRGGTSFLANLRFGCHVDGISISEKQVRFANDQARQRGVADKVDFHFRNMLDNGFPAATVRAAWNNESTMYVDLFKLFEEHARVLKPGGRYVTITGCYNDVHGRQPSRAVSQIDAHYICDIHPRSDYFAAMSANNLVPISVVDLTAATIPYWELRAESSVATGIEQAFLTAYKEGSFHYLMIAADKV</sequence>
<dbReference type="PANTHER" id="PTHR44068">
    <property type="entry name" value="ZGC:194242"/>
    <property type="match status" value="1"/>
</dbReference>
<dbReference type="GO" id="GO:0008757">
    <property type="term" value="F:S-adenosylmethionine-dependent methyltransferase activity"/>
    <property type="evidence" value="ECO:0007669"/>
    <property type="project" value="InterPro"/>
</dbReference>
<dbReference type="RefSeq" id="WP_145794678.1">
    <property type="nucleotide sequence ID" value="NZ_BAAABR010000047.1"/>
</dbReference>
<protein>
    <submittedName>
        <fullName evidence="2">Geranyl diphosphate 2-C-methyltransferase</fullName>
    </submittedName>
</protein>
<dbReference type="OrthoDB" id="3279989at2"/>
<dbReference type="CDD" id="cd02440">
    <property type="entry name" value="AdoMet_MTases"/>
    <property type="match status" value="1"/>
</dbReference>
<dbReference type="AlphaFoldDB" id="A0A561EXQ5"/>
<comment type="caution">
    <text evidence="2">The sequence shown here is derived from an EMBL/GenBank/DDBJ whole genome shotgun (WGS) entry which is preliminary data.</text>
</comment>
<dbReference type="SUPFAM" id="SSF53335">
    <property type="entry name" value="S-adenosyl-L-methionine-dependent methyltransferases"/>
    <property type="match status" value="1"/>
</dbReference>
<dbReference type="EMBL" id="VIVR01000001">
    <property type="protein sequence ID" value="TWE20379.1"/>
    <property type="molecule type" value="Genomic_DNA"/>
</dbReference>
<dbReference type="InterPro" id="IPR050447">
    <property type="entry name" value="Erg6_SMT_methyltransf"/>
</dbReference>